<feature type="compositionally biased region" description="Low complexity" evidence="1">
    <location>
        <begin position="26"/>
        <end position="61"/>
    </location>
</feature>
<dbReference type="RefSeq" id="WP_378065669.1">
    <property type="nucleotide sequence ID" value="NZ_JBHSBL010000006.1"/>
</dbReference>
<comment type="caution">
    <text evidence="3">The sequence shown here is derived from an EMBL/GenBank/DDBJ whole genome shotgun (WGS) entry which is preliminary data.</text>
</comment>
<feature type="region of interest" description="Disordered" evidence="1">
    <location>
        <begin position="26"/>
        <end position="83"/>
    </location>
</feature>
<evidence type="ECO:0008006" key="5">
    <source>
        <dbReference type="Google" id="ProtNLM"/>
    </source>
</evidence>
<accession>A0ABV8IKZ5</accession>
<gene>
    <name evidence="3" type="ORF">ACFO0C_06765</name>
</gene>
<dbReference type="EMBL" id="JBHSBL010000006">
    <property type="protein sequence ID" value="MFC4064624.1"/>
    <property type="molecule type" value="Genomic_DNA"/>
</dbReference>
<protein>
    <recommendedName>
        <fullName evidence="5">Ricin B lectin domain-containing protein</fullName>
    </recommendedName>
</protein>
<organism evidence="3 4">
    <name type="scientific">Actinoplanes subglobosus</name>
    <dbReference type="NCBI Taxonomy" id="1547892"/>
    <lineage>
        <taxon>Bacteria</taxon>
        <taxon>Bacillati</taxon>
        <taxon>Actinomycetota</taxon>
        <taxon>Actinomycetes</taxon>
        <taxon>Micromonosporales</taxon>
        <taxon>Micromonosporaceae</taxon>
        <taxon>Actinoplanes</taxon>
    </lineage>
</organism>
<evidence type="ECO:0000313" key="4">
    <source>
        <dbReference type="Proteomes" id="UP001595867"/>
    </source>
</evidence>
<evidence type="ECO:0000256" key="2">
    <source>
        <dbReference type="SAM" id="SignalP"/>
    </source>
</evidence>
<reference evidence="4" key="1">
    <citation type="journal article" date="2019" name="Int. J. Syst. Evol. Microbiol.">
        <title>The Global Catalogue of Microorganisms (GCM) 10K type strain sequencing project: providing services to taxonomists for standard genome sequencing and annotation.</title>
        <authorList>
            <consortium name="The Broad Institute Genomics Platform"/>
            <consortium name="The Broad Institute Genome Sequencing Center for Infectious Disease"/>
            <person name="Wu L."/>
            <person name="Ma J."/>
        </authorList>
    </citation>
    <scope>NUCLEOTIDE SEQUENCE [LARGE SCALE GENOMIC DNA]</scope>
    <source>
        <strain evidence="4">TBRC 5832</strain>
    </source>
</reference>
<evidence type="ECO:0000313" key="3">
    <source>
        <dbReference type="EMBL" id="MFC4064624.1"/>
    </source>
</evidence>
<sequence>MNTKISRISALTALVLVSATAQACSSGTTTTTATAPSASAGTTAAPAATAAATSPAPVAAAKRVEPVVKSTPRSKPAGKKPKLPEAQSLVTITAVGSGASITDLGKGYLSASKNGTALQFHLIHADDKTNDYQFSLAGPKNLCLEQALDPFGSLRLKPCNIEKAEQLFAIAPAADGYYIGSKHAEYLYQGVGDVASFDVTPDFEPDHWTFVVKGSEPLD</sequence>
<proteinExistence type="predicted"/>
<keyword evidence="2" id="KW-0732">Signal</keyword>
<evidence type="ECO:0000256" key="1">
    <source>
        <dbReference type="SAM" id="MobiDB-lite"/>
    </source>
</evidence>
<dbReference type="PROSITE" id="PS51257">
    <property type="entry name" value="PROKAR_LIPOPROTEIN"/>
    <property type="match status" value="1"/>
</dbReference>
<dbReference type="Proteomes" id="UP001595867">
    <property type="component" value="Unassembled WGS sequence"/>
</dbReference>
<keyword evidence="4" id="KW-1185">Reference proteome</keyword>
<feature type="signal peptide" evidence="2">
    <location>
        <begin position="1"/>
        <end position="23"/>
    </location>
</feature>
<name>A0ABV8IKZ5_9ACTN</name>
<feature type="chain" id="PRO_5046634513" description="Ricin B lectin domain-containing protein" evidence="2">
    <location>
        <begin position="24"/>
        <end position="219"/>
    </location>
</feature>